<feature type="domain" description="Cupin type-2" evidence="1">
    <location>
        <begin position="36"/>
        <end position="94"/>
    </location>
</feature>
<dbReference type="InterPro" id="IPR011051">
    <property type="entry name" value="RmlC_Cupin_sf"/>
</dbReference>
<dbReference type="Proteomes" id="UP001447516">
    <property type="component" value="Unassembled WGS sequence"/>
</dbReference>
<dbReference type="InterPro" id="IPR014710">
    <property type="entry name" value="RmlC-like_jellyroll"/>
</dbReference>
<reference evidence="2 3" key="1">
    <citation type="submission" date="2024-05" db="EMBL/GenBank/DDBJ databases">
        <title>Microbispora sp.ZYX-F-249.</title>
        <authorList>
            <person name="Xie H."/>
        </authorList>
    </citation>
    <scope>NUCLEOTIDE SEQUENCE [LARGE SCALE GENOMIC DNA]</scope>
    <source>
        <strain evidence="2 3">ZYX-F-249</strain>
    </source>
</reference>
<evidence type="ECO:0000313" key="3">
    <source>
        <dbReference type="Proteomes" id="UP001447516"/>
    </source>
</evidence>
<name>A0ABV0AVZ2_9ACTN</name>
<evidence type="ECO:0000313" key="2">
    <source>
        <dbReference type="EMBL" id="MEN3537840.1"/>
    </source>
</evidence>
<accession>A0ABV0AVZ2</accession>
<keyword evidence="3" id="KW-1185">Reference proteome</keyword>
<dbReference type="Pfam" id="PF07883">
    <property type="entry name" value="Cupin_2"/>
    <property type="match status" value="1"/>
</dbReference>
<comment type="caution">
    <text evidence="2">The sequence shown here is derived from an EMBL/GenBank/DDBJ whole genome shotgun (WGS) entry which is preliminary data.</text>
</comment>
<protein>
    <submittedName>
        <fullName evidence="2">Cupin domain-containing protein</fullName>
    </submittedName>
</protein>
<sequence>MSLIRSADSRVSTTPNGVMTTLASPTQGGAAQAVWRVDMPAGNSGPYHACDGEQVWTLLIGAATVELDGETLGVQAGDTVVMPADVGRQVHAGAESGFSAIVVAPAGCEVYNPGGVSAPDACDLAPRGSDRLVPPWVR</sequence>
<proteinExistence type="predicted"/>
<evidence type="ECO:0000259" key="1">
    <source>
        <dbReference type="Pfam" id="PF07883"/>
    </source>
</evidence>
<gene>
    <name evidence="2" type="ORF">AAH991_22190</name>
</gene>
<dbReference type="InterPro" id="IPR013096">
    <property type="entry name" value="Cupin_2"/>
</dbReference>
<dbReference type="EMBL" id="JBDJAW010000018">
    <property type="protein sequence ID" value="MEN3537840.1"/>
    <property type="molecule type" value="Genomic_DNA"/>
</dbReference>
<organism evidence="2 3">
    <name type="scientific">Microbispora maris</name>
    <dbReference type="NCBI Taxonomy" id="3144104"/>
    <lineage>
        <taxon>Bacteria</taxon>
        <taxon>Bacillati</taxon>
        <taxon>Actinomycetota</taxon>
        <taxon>Actinomycetes</taxon>
        <taxon>Streptosporangiales</taxon>
        <taxon>Streptosporangiaceae</taxon>
        <taxon>Microbispora</taxon>
    </lineage>
</organism>
<dbReference type="RefSeq" id="WP_346227792.1">
    <property type="nucleotide sequence ID" value="NZ_JBDJAW010000018.1"/>
</dbReference>
<dbReference type="Gene3D" id="2.60.120.10">
    <property type="entry name" value="Jelly Rolls"/>
    <property type="match status" value="1"/>
</dbReference>
<dbReference type="SUPFAM" id="SSF51182">
    <property type="entry name" value="RmlC-like cupins"/>
    <property type="match status" value="1"/>
</dbReference>